<accession>A0ABV6Z955</accession>
<proteinExistence type="predicted"/>
<name>A0ABV6Z955_9HYPH</name>
<protein>
    <submittedName>
        <fullName evidence="1">Uncharacterized protein</fullName>
    </submittedName>
</protein>
<evidence type="ECO:0000313" key="2">
    <source>
        <dbReference type="Proteomes" id="UP001595190"/>
    </source>
</evidence>
<evidence type="ECO:0000313" key="1">
    <source>
        <dbReference type="EMBL" id="MFC2248722.1"/>
    </source>
</evidence>
<sequence>MPFVQRVDGAIVGVYANEQAGYAEEWLEDDDAEVEAFLASIVPKLTVIYKADIWRRATEEEAEIIDAQLNSQPIRLRRMWQDSQILATTDEMYAPVKSAFESAFGVERAAELLEPTA</sequence>
<dbReference type="EMBL" id="JBHGPK010000001">
    <property type="protein sequence ID" value="MFC2248722.1"/>
    <property type="molecule type" value="Genomic_DNA"/>
</dbReference>
<reference evidence="1 2" key="1">
    <citation type="submission" date="2024-09" db="EMBL/GenBank/DDBJ databases">
        <title>Description of Labrys sedimenti sp. nov., isolated from a diclofenac-degrading enrichment culture, and genome-based reclassification of Labrys portucalensis as a later heterotypic synonym of Labrys neptuniae.</title>
        <authorList>
            <person name="Tancsics A."/>
            <person name="Csepanyi A."/>
        </authorList>
    </citation>
    <scope>NUCLEOTIDE SEQUENCE [LARGE SCALE GENOMIC DNA]</scope>
    <source>
        <strain evidence="1 2">LMG 23412</strain>
    </source>
</reference>
<comment type="caution">
    <text evidence="1">The sequence shown here is derived from an EMBL/GenBank/DDBJ whole genome shotgun (WGS) entry which is preliminary data.</text>
</comment>
<dbReference type="Proteomes" id="UP001595190">
    <property type="component" value="Unassembled WGS sequence"/>
</dbReference>
<gene>
    <name evidence="1" type="ORF">ACETRX_03770</name>
</gene>
<dbReference type="RefSeq" id="WP_394308633.1">
    <property type="nucleotide sequence ID" value="NZ_JBHGPK010000001.1"/>
</dbReference>
<organism evidence="1 2">
    <name type="scientific">Labrys neptuniae</name>
    <dbReference type="NCBI Taxonomy" id="376174"/>
    <lineage>
        <taxon>Bacteria</taxon>
        <taxon>Pseudomonadati</taxon>
        <taxon>Pseudomonadota</taxon>
        <taxon>Alphaproteobacteria</taxon>
        <taxon>Hyphomicrobiales</taxon>
        <taxon>Xanthobacteraceae</taxon>
        <taxon>Labrys</taxon>
    </lineage>
</organism>